<proteinExistence type="predicted"/>
<dbReference type="PANTHER" id="PTHR33112:SF10">
    <property type="entry name" value="TOL"/>
    <property type="match status" value="1"/>
</dbReference>
<name>C7ZNY7_FUSV7</name>
<dbReference type="EMBL" id="GG698970">
    <property type="protein sequence ID" value="EEU34001.1"/>
    <property type="molecule type" value="Genomic_DNA"/>
</dbReference>
<feature type="domain" description="Heterokaryon incompatibility" evidence="1">
    <location>
        <begin position="217"/>
        <end position="366"/>
    </location>
</feature>
<dbReference type="OrthoDB" id="5362512at2759"/>
<reference evidence="2 3" key="1">
    <citation type="journal article" date="2009" name="PLoS Genet.">
        <title>The genome of Nectria haematococca: contribution of supernumerary chromosomes to gene expansion.</title>
        <authorList>
            <person name="Coleman J.J."/>
            <person name="Rounsley S.D."/>
            <person name="Rodriguez-Carres M."/>
            <person name="Kuo A."/>
            <person name="Wasmann C.C."/>
            <person name="Grimwood J."/>
            <person name="Schmutz J."/>
            <person name="Taga M."/>
            <person name="White G.J."/>
            <person name="Zhou S."/>
            <person name="Schwartz D.C."/>
            <person name="Freitag M."/>
            <person name="Ma L.J."/>
            <person name="Danchin E.G."/>
            <person name="Henrissat B."/>
            <person name="Coutinho P.M."/>
            <person name="Nelson D.R."/>
            <person name="Straney D."/>
            <person name="Napoli C.A."/>
            <person name="Barker B.M."/>
            <person name="Gribskov M."/>
            <person name="Rep M."/>
            <person name="Kroken S."/>
            <person name="Molnar I."/>
            <person name="Rensing C."/>
            <person name="Kennell J.C."/>
            <person name="Zamora J."/>
            <person name="Farman M.L."/>
            <person name="Selker E.U."/>
            <person name="Salamov A."/>
            <person name="Shapiro H."/>
            <person name="Pangilinan J."/>
            <person name="Lindquist E."/>
            <person name="Lamers C."/>
            <person name="Grigoriev I.V."/>
            <person name="Geiser D.M."/>
            <person name="Covert S.F."/>
            <person name="Temporini E."/>
            <person name="Vanetten H.D."/>
        </authorList>
    </citation>
    <scope>NUCLEOTIDE SEQUENCE [LARGE SCALE GENOMIC DNA]</scope>
    <source>
        <strain evidence="3">ATCC MYA-4622 / CBS 123669 / FGSC 9596 / NRRL 45880 / 77-13-4</strain>
    </source>
</reference>
<protein>
    <recommendedName>
        <fullName evidence="1">Heterokaryon incompatibility domain-containing protein</fullName>
    </recommendedName>
</protein>
<dbReference type="GeneID" id="9677624"/>
<evidence type="ECO:0000259" key="1">
    <source>
        <dbReference type="Pfam" id="PF06985"/>
    </source>
</evidence>
<evidence type="ECO:0000313" key="3">
    <source>
        <dbReference type="Proteomes" id="UP000005206"/>
    </source>
</evidence>
<gene>
    <name evidence="2" type="ORF">NECHADRAFT_85412</name>
</gene>
<keyword evidence="3" id="KW-1185">Reference proteome</keyword>
<dbReference type="eggNOG" id="ENOG502S8TM">
    <property type="taxonomic scope" value="Eukaryota"/>
</dbReference>
<dbReference type="InterPro" id="IPR010730">
    <property type="entry name" value="HET"/>
</dbReference>
<accession>C7ZNY7</accession>
<organism evidence="2 3">
    <name type="scientific">Fusarium vanettenii (strain ATCC MYA-4622 / CBS 123669 / FGSC 9596 / NRRL 45880 / 77-13-4)</name>
    <name type="common">Fusarium solani subsp. pisi</name>
    <dbReference type="NCBI Taxonomy" id="660122"/>
    <lineage>
        <taxon>Eukaryota</taxon>
        <taxon>Fungi</taxon>
        <taxon>Dikarya</taxon>
        <taxon>Ascomycota</taxon>
        <taxon>Pezizomycotina</taxon>
        <taxon>Sordariomycetes</taxon>
        <taxon>Hypocreomycetidae</taxon>
        <taxon>Hypocreales</taxon>
        <taxon>Nectriaceae</taxon>
        <taxon>Fusarium</taxon>
        <taxon>Fusarium solani species complex</taxon>
        <taxon>Fusarium vanettenii</taxon>
    </lineage>
</organism>
<dbReference type="RefSeq" id="XP_003039714.1">
    <property type="nucleotide sequence ID" value="XM_003039668.1"/>
</dbReference>
<dbReference type="PANTHER" id="PTHR33112">
    <property type="entry name" value="DOMAIN PROTEIN, PUTATIVE-RELATED"/>
    <property type="match status" value="1"/>
</dbReference>
<evidence type="ECO:0000313" key="2">
    <source>
        <dbReference type="EMBL" id="EEU34001.1"/>
    </source>
</evidence>
<sequence>MSLCHICLKVLNLDESVPSRPLTVPHHSSITEFLDAVNKRCHLCWLGYRHLRLDRKLKLDELASQEAADEQISTLTSGGRVAHCLVGERQQVTRITWKVAQSVRNKLPQLILGLEIDGVHAKATIACGALFLIPTTGMSRIKLTRFSRPLELPSNTGSPISLQLVVGWLNHCVLSHSKCSVSGITSTFRPTRLIDIGNVQGQFQVIPGNETVPNEPYITLSYRWGTQRDMMLTQDNQDQLRAGKPVEALSRTFKEAIIVARYIGVRFLWIDCLCIIQRGDDGRDWDAESGRMNLVYQHAYCNISADDASEIDGLFFNRDLDFYRRVSVRTREKGGAVVDWTSVDRDMWATEVNNSPLNRRGWVFQERLLAPRVIHFCRQEIFWECRERFCCESFPESQPSAEFLDLSQTVSLRQLPSELWEGCDWDGDENFPLEDLPYEVWDDIIKAYTKCQFTYPSDKLVAISGVAKYTKTIIKDTYLAGMWQKRLSAELAWWMYPDRERYLFGEEPPYYAPSFSWASVKGQINSSGPFAIGILPQVQCVSIDSGPHCNTPDQPFANDVFGTPLTSSAFQLRVRGRVRALKLRKQGDWKAIVHISAGQGISPSTVELDAWLDFHISDADRHTFEREALYLIHWRHGPEAGDYDMSGAALHCMLVRPVDQTRDQFRRIGWAIADDPEMSLMLNDETWEEVSHRSDEGKLTSVIYLI</sequence>
<dbReference type="HOGENOM" id="CLU_002639_3_0_1"/>
<dbReference type="InParanoid" id="C7ZNY7"/>
<dbReference type="AlphaFoldDB" id="C7ZNY7"/>
<dbReference type="VEuPathDB" id="FungiDB:NECHADRAFT_85412"/>
<dbReference type="Proteomes" id="UP000005206">
    <property type="component" value="Chromosome 10"/>
</dbReference>
<dbReference type="KEGG" id="nhe:NECHADRAFT_85412"/>
<dbReference type="Pfam" id="PF06985">
    <property type="entry name" value="HET"/>
    <property type="match status" value="1"/>
</dbReference>
<dbReference type="STRING" id="660122.C7ZNY7"/>